<keyword evidence="1" id="KW-1185">Reference proteome</keyword>
<sequence>MYYRLSGVGADDQEETSSDSDSENETQETIISKKWKRTSRNILDIPVVPELKTPLAVQAVLSKIEQAQLLRVKEEISMQLNDIMNNVQHIIARYNIDFNLPFGRRSFLIESRNKQRNAFLEKIIAYSKIIDIREKTLAHILAWLEEWNATLSEITEIDFEEYHHWVAQMEFLPETLKAIDNDVKILCRISMTLLEEQKRQKKKLLVRGTLWKPWKERVIKRPATAHALRPDQMISDQFATNTKVSEIQDMLQELIGTAMFTKLENNAIKYISSTMINLSKALTLVNDELKLINFQISNMYTDETEPEKQLSLRIIKEFSEENVMLQQKLKDAEEKCEQLIRFKIVTPLPITSALKVLPTISPESSMTKAVDKESSMDTILAKEFGNVIDESQRKGVTGTVKKWDSAMSYTAQMPPESTEQQYLLSEKTKKKPPEDTTKENIAPKKDGVYQKDGTGLYRSQKRKRTKGPQPQDTSESKAEQNVVESKSSYFFDPQTVDKKRKEVQSKSSTEPKSQQISSAKTKSEDVKSETNVLEESLRKLKSEHLVGKAQLSSEIKGEPSMESTDKESRKNISRLAEKQPDFTSEPQKVEKKGKKQVSKEGATEEKEMLAFTKQILSSQPGKSHSKVTKQTVGSADGKSEQSNLEAFHHAILTFLKEKTDNIGMPFESKSVIKEELLKRTEVEKLEVIKEKIEEYFQKVAETVTKTVRKYKNIKKKGQVGEKPVIWQKEPVPGSHFQKSEISSFLTDESTDPVISHLVQMLWDEIESERATLSRQVSVRKKEHSKEKKRQEEYLKDQEKVADLSGKSVQHEMLEEKKLSKDNLLRKKSLKEKKTLLQMKEEKQDQQQEQEQWQEEDVWKKQKKQRIQKLMEQDEKEKHGQEKPMQQQLEEGNQMVKGQGVTLKEGETRQAQKDKRYQKLKTEIEEEEEEKLRRAIVGGDKKRISQKKQERMRNEDKPKDETQGFTQSQVTLSPRPMKHLQVIPPLQGTKIKSDVKTSEILSAEKYTIPGTPSTSMQPSPFGPLPISAQPVTKFTTLTPEQAQGQGVTITPQQAQAQGITLTPKQAQDRGLILTPQQVQAQGITLTPQQAQDLGIILIPQQARVQGITLTLKQAKDLGITLTPQQAQDLGITLTPQQVQAQGITLTPQQVQAQGITLTSQQAQDLGISLTPQQAQSWGITLTPQQAQDLGIVLTPQQAQDLGITLIHQQAYAQGLTLTPQQAQDLGIIVTPQQAQAEWITLTPQQAQDLGIIVTPQQAQDLGIVLTPKKAQDLGITLTPQQVQDLGITLTPQQVQAQGITLTPQQAQDLGITLTPQQAQDLEITLTPQQAQDLGITLTLQDAQDLGLTPTLQQSQDLALTLTPQQVKALGITLTTQQAHDLGITLTSQKAQNLRLTVTPQQVKALGITLSPQQAQDLGLSLTSQQAQDLVITLTPQQVKALGITLTPQQVKALGLTLTSQQAQAQDITLPLGKHHVSGVTMSHEQAQGLRTTLTPEQVQTLKVPITPEYTETLKTSVTSEQNQAMPVPLETEQAQLFGVPLSHSQGVTIMPGQTETFGATLTSEQVQALQGHPDPKQAQSLMFTLTPEQARTLGITLTREQDQAAAITLNPEQAQALEVPLTEEQVWKLGASITPEKAQKAPSIILKQLQALGVTFSHQQAQAFHTPLTLEEPATLAPSTLRPFEELKTSLPTGPSIISKLSPSLRQPLTSSSIAEKSSIFKVTSTPLQKPRPFFTQVPFAPGGHLRKNILSDSGKLLAPQIFPTSTQIPLYKGGATPSQSLPPEVSSHLGQLPISGAPAIPGQSLSSSQFFISRSSLTPQPLPISEASLNPRLPLISRVPLTSGQIPRHLASLSPEQPLVPGASSIPREHLESGLSAISEQPQAFQPPATSEQSSFLQTPSTPGQHLAPWTLPGQASPSWISPTTGHSSTLWTLPIHEKPKKAFPSSVTQKRLETISSLKTKSSLIQPSVPDFKVPQVPFTTKKVQISEEETPMFPETFVMEPFQSYLTNYRTPESQTPYIDEATLSTLGKPITSLASLSTQLPKTSQILPFEWDQKSQLPPIDKSWILTSVLGAKKTKMMVPPSSLQDLEENRYFVDVEAQRKNLILLKQATKTSGLPSQQYAIACNLIIETLHMDTVRLGYLFRKYIAYRLIQRARNNIIQRLKAIQNTGKGSETQDLCTTLSRIDDYQKKVMKVWTEKQKLLQQKRNQCLTKMINLFNQLREMYKLNLSQPIPLITDSKQIPTITEFVQQPFLELLIEEDKNSGLFKKFRQQDQMESIWNADLSTSSYPITEKTTIQSLWAQLGGYPDIPRLLQLDIQSTFRKSLTSIQSQSKKIPK</sequence>
<evidence type="ECO:0000313" key="2">
    <source>
        <dbReference type="RefSeq" id="XP_073939453.1"/>
    </source>
</evidence>
<evidence type="ECO:0000313" key="1">
    <source>
        <dbReference type="Proteomes" id="UP001732720"/>
    </source>
</evidence>
<protein>
    <submittedName>
        <fullName evidence="2">Protein FAM186A isoform X1</fullName>
    </submittedName>
</protein>
<proteinExistence type="predicted"/>
<reference evidence="2" key="1">
    <citation type="submission" date="2025-08" db="UniProtKB">
        <authorList>
            <consortium name="RefSeq"/>
        </authorList>
    </citation>
    <scope>IDENTIFICATION</scope>
</reference>
<organism evidence="1 2">
    <name type="scientific">Castor canadensis</name>
    <name type="common">American beaver</name>
    <dbReference type="NCBI Taxonomy" id="51338"/>
    <lineage>
        <taxon>Eukaryota</taxon>
        <taxon>Metazoa</taxon>
        <taxon>Chordata</taxon>
        <taxon>Craniata</taxon>
        <taxon>Vertebrata</taxon>
        <taxon>Euteleostomi</taxon>
        <taxon>Mammalia</taxon>
        <taxon>Eutheria</taxon>
        <taxon>Euarchontoglires</taxon>
        <taxon>Glires</taxon>
        <taxon>Rodentia</taxon>
        <taxon>Castorimorpha</taxon>
        <taxon>Castoridae</taxon>
        <taxon>Castor</taxon>
    </lineage>
</organism>
<dbReference type="Proteomes" id="UP001732720">
    <property type="component" value="Chromosome 8"/>
</dbReference>
<gene>
    <name evidence="2" type="primary">Fam186a</name>
</gene>
<name>A0AC58NCZ9_CASCN</name>
<dbReference type="RefSeq" id="XP_073939453.1">
    <property type="nucleotide sequence ID" value="XM_074083352.1"/>
</dbReference>
<accession>A0AC58NCZ9</accession>